<evidence type="ECO:0000313" key="1">
    <source>
        <dbReference type="EMBL" id="KKL76815.1"/>
    </source>
</evidence>
<reference evidence="1" key="1">
    <citation type="journal article" date="2015" name="Nature">
        <title>Complex archaea that bridge the gap between prokaryotes and eukaryotes.</title>
        <authorList>
            <person name="Spang A."/>
            <person name="Saw J.H."/>
            <person name="Jorgensen S.L."/>
            <person name="Zaremba-Niedzwiedzka K."/>
            <person name="Martijn J."/>
            <person name="Lind A.E."/>
            <person name="van Eijk R."/>
            <person name="Schleper C."/>
            <person name="Guy L."/>
            <person name="Ettema T.J."/>
        </authorList>
    </citation>
    <scope>NUCLEOTIDE SEQUENCE</scope>
</reference>
<sequence>MPYLEFIKCEECGHDMDIDHGATIRAYYDEGRPDKDNFINPCTIIWDYLVYSCYNCGTAHKYTFRDIELKVRKYFSEMSAKHLEIFEKLDVVNFDEFGRVILPTREEYRDATVVRLDEAYKNK</sequence>
<dbReference type="EMBL" id="LAZR01023934">
    <property type="protein sequence ID" value="KKL76815.1"/>
    <property type="molecule type" value="Genomic_DNA"/>
</dbReference>
<accession>A0A0F9H5C1</accession>
<gene>
    <name evidence="1" type="ORF">LCGC14_2041110</name>
</gene>
<proteinExistence type="predicted"/>
<organism evidence="1">
    <name type="scientific">marine sediment metagenome</name>
    <dbReference type="NCBI Taxonomy" id="412755"/>
    <lineage>
        <taxon>unclassified sequences</taxon>
        <taxon>metagenomes</taxon>
        <taxon>ecological metagenomes</taxon>
    </lineage>
</organism>
<comment type="caution">
    <text evidence="1">The sequence shown here is derived from an EMBL/GenBank/DDBJ whole genome shotgun (WGS) entry which is preliminary data.</text>
</comment>
<name>A0A0F9H5C1_9ZZZZ</name>
<evidence type="ECO:0008006" key="2">
    <source>
        <dbReference type="Google" id="ProtNLM"/>
    </source>
</evidence>
<protein>
    <recommendedName>
        <fullName evidence="2">CpXC domain-containing protein</fullName>
    </recommendedName>
</protein>
<dbReference type="AlphaFoldDB" id="A0A0F9H5C1"/>